<feature type="compositionally biased region" description="Basic and acidic residues" evidence="1">
    <location>
        <begin position="128"/>
        <end position="141"/>
    </location>
</feature>
<dbReference type="AlphaFoldDB" id="A0A124SB87"/>
<proteinExistence type="predicted"/>
<feature type="compositionally biased region" description="Basic and acidic residues" evidence="1">
    <location>
        <begin position="103"/>
        <end position="114"/>
    </location>
</feature>
<reference evidence="2 3" key="1">
    <citation type="journal article" date="2016" name="Sci. Rep.">
        <title>The genome sequence of the outbreeding globe artichoke constructed de novo incorporating a phase-aware low-pass sequencing strategy of F1 progeny.</title>
        <authorList>
            <person name="Scaglione D."/>
            <person name="Reyes-Chin-Wo S."/>
            <person name="Acquadro A."/>
            <person name="Froenicke L."/>
            <person name="Portis E."/>
            <person name="Beitel C."/>
            <person name="Tirone M."/>
            <person name="Mauro R."/>
            <person name="Lo Monaco A."/>
            <person name="Mauromicale G."/>
            <person name="Faccioli P."/>
            <person name="Cattivelli L."/>
            <person name="Rieseberg L."/>
            <person name="Michelmore R."/>
            <person name="Lanteri S."/>
        </authorList>
    </citation>
    <scope>NUCLEOTIDE SEQUENCE [LARGE SCALE GENOMIC DNA]</scope>
    <source>
        <strain evidence="2">2C</strain>
    </source>
</reference>
<dbReference type="EMBL" id="LEKV01005132">
    <property type="protein sequence ID" value="KVH89857.1"/>
    <property type="molecule type" value="Genomic_DNA"/>
</dbReference>
<feature type="region of interest" description="Disordered" evidence="1">
    <location>
        <begin position="60"/>
        <end position="227"/>
    </location>
</feature>
<keyword evidence="3" id="KW-1185">Reference proteome</keyword>
<name>A0A124SB87_CYNCS</name>
<feature type="compositionally biased region" description="Basic and acidic residues" evidence="1">
    <location>
        <begin position="85"/>
        <end position="96"/>
    </location>
</feature>
<evidence type="ECO:0000313" key="3">
    <source>
        <dbReference type="Proteomes" id="UP000243975"/>
    </source>
</evidence>
<feature type="compositionally biased region" description="Low complexity" evidence="1">
    <location>
        <begin position="165"/>
        <end position="184"/>
    </location>
</feature>
<dbReference type="Proteomes" id="UP000243975">
    <property type="component" value="Unassembled WGS sequence"/>
</dbReference>
<sequence length="289" mass="32169">MADHFSFLTDSDDDRAVEDVLEQAMDHSVLEQLAAINCSSFSTTDNLPSHLETRFRKLKSLPTTTASPAASRFPPSKSRSLRPRSRNDVDLDERHPGFCGSADFERIPDGKKGLESPPSNDSPEEQSDGNRCERKGLESKSKSNLKSDTSPRAEVYKQKDLKAKSGTGSSKSQSDSWSLSSPESDTGTLSPPRRKIGCLWCSPKKEKSVPRKQGKENRQSSSSSWGNDADFLKAFSIKEQKKMMKKAMKEEEKINREAEKIVKWAKQASARMMDVSGVDDELSDIENTK</sequence>
<gene>
    <name evidence="2" type="ORF">Ccrd_008149</name>
</gene>
<feature type="compositionally biased region" description="Basic and acidic residues" evidence="1">
    <location>
        <begin position="203"/>
        <end position="218"/>
    </location>
</feature>
<accession>A0A124SB87</accession>
<comment type="caution">
    <text evidence="2">The sequence shown here is derived from an EMBL/GenBank/DDBJ whole genome shotgun (WGS) entry which is preliminary data.</text>
</comment>
<dbReference type="PANTHER" id="PTHR35692">
    <property type="entry name" value="F26F24.11"/>
    <property type="match status" value="1"/>
</dbReference>
<evidence type="ECO:0000313" key="2">
    <source>
        <dbReference type="EMBL" id="KVH89857.1"/>
    </source>
</evidence>
<evidence type="ECO:0008006" key="4">
    <source>
        <dbReference type="Google" id="ProtNLM"/>
    </source>
</evidence>
<dbReference type="OMA" id="TAKMASW"/>
<dbReference type="PANTHER" id="PTHR35692:SF1">
    <property type="entry name" value="F26F24.11"/>
    <property type="match status" value="1"/>
</dbReference>
<dbReference type="STRING" id="59895.A0A124SB87"/>
<protein>
    <recommendedName>
        <fullName evidence="4">Hepatoma-derived growth factor-related protein 2-like</fullName>
    </recommendedName>
</protein>
<organism evidence="2 3">
    <name type="scientific">Cynara cardunculus var. scolymus</name>
    <name type="common">Globe artichoke</name>
    <name type="synonym">Cynara scolymus</name>
    <dbReference type="NCBI Taxonomy" id="59895"/>
    <lineage>
        <taxon>Eukaryota</taxon>
        <taxon>Viridiplantae</taxon>
        <taxon>Streptophyta</taxon>
        <taxon>Embryophyta</taxon>
        <taxon>Tracheophyta</taxon>
        <taxon>Spermatophyta</taxon>
        <taxon>Magnoliopsida</taxon>
        <taxon>eudicotyledons</taxon>
        <taxon>Gunneridae</taxon>
        <taxon>Pentapetalae</taxon>
        <taxon>asterids</taxon>
        <taxon>campanulids</taxon>
        <taxon>Asterales</taxon>
        <taxon>Asteraceae</taxon>
        <taxon>Carduoideae</taxon>
        <taxon>Cardueae</taxon>
        <taxon>Carduinae</taxon>
        <taxon>Cynara</taxon>
    </lineage>
</organism>
<dbReference type="OrthoDB" id="1936256at2759"/>
<dbReference type="Gramene" id="KVH89857">
    <property type="protein sequence ID" value="KVH89857"/>
    <property type="gene ID" value="Ccrd_008149"/>
</dbReference>
<feature type="compositionally biased region" description="Basic and acidic residues" evidence="1">
    <location>
        <begin position="149"/>
        <end position="163"/>
    </location>
</feature>
<evidence type="ECO:0000256" key="1">
    <source>
        <dbReference type="SAM" id="MobiDB-lite"/>
    </source>
</evidence>